<keyword evidence="2" id="KW-0031">Aminopeptidase</keyword>
<evidence type="ECO:0000256" key="1">
    <source>
        <dbReference type="ARBA" id="ARBA00006272"/>
    </source>
</evidence>
<gene>
    <name evidence="9" type="ORF">IAD15_07035</name>
</gene>
<feature type="binding site" evidence="8">
    <location>
        <position position="223"/>
    </location>
    <ligand>
        <name>Zn(2+)</name>
        <dbReference type="ChEBI" id="CHEBI:29105"/>
        <label>1</label>
    </ligand>
</feature>
<dbReference type="SUPFAM" id="SSF101821">
    <property type="entry name" value="Aminopeptidase/glucanase lid domain"/>
    <property type="match status" value="1"/>
</dbReference>
<comment type="cofactor">
    <cofactor evidence="8">
        <name>a divalent metal cation</name>
        <dbReference type="ChEBI" id="CHEBI:60240"/>
    </cofactor>
    <text evidence="8">Binds 2 divalent metal cations per subunit.</text>
</comment>
<evidence type="ECO:0000313" key="10">
    <source>
        <dbReference type="Proteomes" id="UP000824175"/>
    </source>
</evidence>
<evidence type="ECO:0000256" key="8">
    <source>
        <dbReference type="PIRSR" id="PIRSR001123-2"/>
    </source>
</evidence>
<dbReference type="PANTHER" id="PTHR32481:SF0">
    <property type="entry name" value="AMINOPEPTIDASE YPDE-RELATED"/>
    <property type="match status" value="1"/>
</dbReference>
<evidence type="ECO:0000256" key="4">
    <source>
        <dbReference type="ARBA" id="ARBA00022723"/>
    </source>
</evidence>
<feature type="binding site" evidence="8">
    <location>
        <position position="168"/>
    </location>
    <ligand>
        <name>Zn(2+)</name>
        <dbReference type="ChEBI" id="CHEBI:29105"/>
        <label>1</label>
    </ligand>
</feature>
<dbReference type="InterPro" id="IPR008007">
    <property type="entry name" value="Peptidase_M42"/>
</dbReference>
<evidence type="ECO:0000256" key="3">
    <source>
        <dbReference type="ARBA" id="ARBA00022670"/>
    </source>
</evidence>
<dbReference type="Gene3D" id="3.40.630.10">
    <property type="entry name" value="Zn peptidases"/>
    <property type="match status" value="1"/>
</dbReference>
<evidence type="ECO:0000256" key="5">
    <source>
        <dbReference type="ARBA" id="ARBA00022801"/>
    </source>
</evidence>
<dbReference type="InterPro" id="IPR051464">
    <property type="entry name" value="Peptidase_M42_aminopept"/>
</dbReference>
<dbReference type="GO" id="GO:0006508">
    <property type="term" value="P:proteolysis"/>
    <property type="evidence" value="ECO:0007669"/>
    <property type="project" value="UniProtKB-KW"/>
</dbReference>
<name>A0A9D1L0I8_9FIRM</name>
<evidence type="ECO:0000256" key="7">
    <source>
        <dbReference type="PIRSR" id="PIRSR001123-1"/>
    </source>
</evidence>
<dbReference type="SUPFAM" id="SSF53187">
    <property type="entry name" value="Zn-dependent exopeptidases"/>
    <property type="match status" value="1"/>
</dbReference>
<evidence type="ECO:0000256" key="2">
    <source>
        <dbReference type="ARBA" id="ARBA00022438"/>
    </source>
</evidence>
<dbReference type="GO" id="GO:0004177">
    <property type="term" value="F:aminopeptidase activity"/>
    <property type="evidence" value="ECO:0007669"/>
    <property type="project" value="UniProtKB-UniRule"/>
</dbReference>
<reference evidence="9" key="2">
    <citation type="journal article" date="2021" name="PeerJ">
        <title>Extensive microbial diversity within the chicken gut microbiome revealed by metagenomics and culture.</title>
        <authorList>
            <person name="Gilroy R."/>
            <person name="Ravi A."/>
            <person name="Getino M."/>
            <person name="Pursley I."/>
            <person name="Horton D.L."/>
            <person name="Alikhan N.F."/>
            <person name="Baker D."/>
            <person name="Gharbi K."/>
            <person name="Hall N."/>
            <person name="Watson M."/>
            <person name="Adriaenssens E.M."/>
            <person name="Foster-Nyarko E."/>
            <person name="Jarju S."/>
            <person name="Secka A."/>
            <person name="Antonio M."/>
            <person name="Oren A."/>
            <person name="Chaudhuri R.R."/>
            <person name="La Ragione R."/>
            <person name="Hildebrand F."/>
            <person name="Pallen M.J."/>
        </authorList>
    </citation>
    <scope>NUCLEOTIDE SEQUENCE</scope>
    <source>
        <strain evidence="9">CHK195-11698</strain>
    </source>
</reference>
<dbReference type="InterPro" id="IPR023367">
    <property type="entry name" value="Peptidase_M42_dom2"/>
</dbReference>
<feature type="binding site" evidence="8">
    <location>
        <position position="62"/>
    </location>
    <ligand>
        <name>Zn(2+)</name>
        <dbReference type="ChEBI" id="CHEBI:29105"/>
        <label>1</label>
    </ligand>
</feature>
<dbReference type="Proteomes" id="UP000824175">
    <property type="component" value="Unassembled WGS sequence"/>
</dbReference>
<dbReference type="Pfam" id="PF05343">
    <property type="entry name" value="Peptidase_M42"/>
    <property type="match status" value="1"/>
</dbReference>
<dbReference type="AlphaFoldDB" id="A0A9D1L0I8"/>
<dbReference type="Gene3D" id="2.40.30.40">
    <property type="entry name" value="Peptidase M42, domain 2"/>
    <property type="match status" value="1"/>
</dbReference>
<comment type="caution">
    <text evidence="9">The sequence shown here is derived from an EMBL/GenBank/DDBJ whole genome shotgun (WGS) entry which is preliminary data.</text>
</comment>
<protein>
    <submittedName>
        <fullName evidence="9">M20/M25/M40 family metallo-hydrolase</fullName>
    </submittedName>
</protein>
<accession>A0A9D1L0I8</accession>
<evidence type="ECO:0000313" key="9">
    <source>
        <dbReference type="EMBL" id="HIU13809.1"/>
    </source>
</evidence>
<dbReference type="PANTHER" id="PTHR32481">
    <property type="entry name" value="AMINOPEPTIDASE"/>
    <property type="match status" value="1"/>
</dbReference>
<feature type="binding site" evidence="8">
    <location>
        <position position="168"/>
    </location>
    <ligand>
        <name>Zn(2+)</name>
        <dbReference type="ChEBI" id="CHEBI:29105"/>
        <label>2</label>
    </ligand>
</feature>
<dbReference type="EMBL" id="DVMJ01000058">
    <property type="protein sequence ID" value="HIU13809.1"/>
    <property type="molecule type" value="Genomic_DNA"/>
</dbReference>
<feature type="active site" description="Proton acceptor" evidence="7">
    <location>
        <position position="200"/>
    </location>
</feature>
<feature type="binding site" evidence="8">
    <location>
        <position position="310"/>
    </location>
    <ligand>
        <name>Zn(2+)</name>
        <dbReference type="ChEBI" id="CHEBI:29105"/>
        <label>2</label>
    </ligand>
</feature>
<feature type="binding site" evidence="8">
    <location>
        <position position="201"/>
    </location>
    <ligand>
        <name>Zn(2+)</name>
        <dbReference type="ChEBI" id="CHEBI:29105"/>
        <label>2</label>
    </ligand>
</feature>
<reference evidence="9" key="1">
    <citation type="submission" date="2020-10" db="EMBL/GenBank/DDBJ databases">
        <authorList>
            <person name="Gilroy R."/>
        </authorList>
    </citation>
    <scope>NUCLEOTIDE SEQUENCE</scope>
    <source>
        <strain evidence="9">CHK195-11698</strain>
    </source>
</reference>
<comment type="similarity">
    <text evidence="1 6">Belongs to the peptidase M42 family.</text>
</comment>
<organism evidence="9 10">
    <name type="scientific">Candidatus Fimiplasma intestinipullorum</name>
    <dbReference type="NCBI Taxonomy" id="2840825"/>
    <lineage>
        <taxon>Bacteria</taxon>
        <taxon>Bacillati</taxon>
        <taxon>Bacillota</taxon>
        <taxon>Clostridia</taxon>
        <taxon>Eubacteriales</taxon>
        <taxon>Candidatus Fimiplasma</taxon>
    </lineage>
</organism>
<proteinExistence type="inferred from homology"/>
<keyword evidence="5" id="KW-0378">Hydrolase</keyword>
<dbReference type="GO" id="GO:0046872">
    <property type="term" value="F:metal ion binding"/>
    <property type="evidence" value="ECO:0007669"/>
    <property type="project" value="UniProtKB-UniRule"/>
</dbReference>
<keyword evidence="3" id="KW-0645">Protease</keyword>
<evidence type="ECO:0000256" key="6">
    <source>
        <dbReference type="PIRNR" id="PIRNR001123"/>
    </source>
</evidence>
<sequence>MNQDFLLRMLQTSSVSGHEITLQKHVIEEMQSYTDTIVTDLTGNVISVLNPEAKFKVMLAGHIDEIGLILTHVLDNGLIRVVKAGGIDANHYPGHKVVIETSQGPVYGAVVSSREMTKKNVQPEDLLIDIGAASKKEALEHISIGDPVRLDTDYRFLLNKRLSARALDDRSGAFIVLEALKRAKELGVEIGVYAATTVGEETTMRGARWASERISPNVAIAVDVTYATDYPGTDPATSGDVRLGKGPVLCHSSIVNPHLNALLKKVANQHQIPYQEETFVGRTGTDADQMHFSSHGIATALVSLPLRYMHSPDEVCSLEDIQNCIELLAQFLVSIDASTPLDPFI</sequence>
<dbReference type="PIRSF" id="PIRSF001123">
    <property type="entry name" value="PepA_GA"/>
    <property type="match status" value="1"/>
</dbReference>
<keyword evidence="4 8" id="KW-0479">Metal-binding</keyword>